<protein>
    <submittedName>
        <fullName evidence="1">Uncharacterized protein</fullName>
    </submittedName>
</protein>
<keyword evidence="2" id="KW-1185">Reference proteome</keyword>
<accession>A0ACC0VNZ7</accession>
<evidence type="ECO:0000313" key="2">
    <source>
        <dbReference type="Proteomes" id="UP001163321"/>
    </source>
</evidence>
<reference evidence="1 2" key="1">
    <citation type="journal article" date="2022" name="bioRxiv">
        <title>The genome of the oomycete Peronosclerospora sorghi, a cosmopolitan pathogen of maize and sorghum, is inflated with dispersed pseudogenes.</title>
        <authorList>
            <person name="Fletcher K."/>
            <person name="Martin F."/>
            <person name="Isakeit T."/>
            <person name="Cavanaugh K."/>
            <person name="Magill C."/>
            <person name="Michelmore R."/>
        </authorList>
    </citation>
    <scope>NUCLEOTIDE SEQUENCE [LARGE SCALE GENOMIC DNA]</scope>
    <source>
        <strain evidence="1">P6</strain>
    </source>
</reference>
<proteinExistence type="predicted"/>
<sequence length="175" mass="20256">MRRGQLKDSGTKMERLKSEELRLKDEEQYEDWQQKEEAFHLRLAKVRSQLRIRADREEPVDLLAKKLLLVSAKHGEDDDDCFKKEIGRIRVNTDETNRFGDSNLRWLFVWDKKYQGNAKPPGKELKKSHLRHEEEIRKARNGGGCANCTGLSTCDSLTPAGNDAVNVSFTSYMCR</sequence>
<dbReference type="EMBL" id="CM047587">
    <property type="protein sequence ID" value="KAI9908057.1"/>
    <property type="molecule type" value="Genomic_DNA"/>
</dbReference>
<dbReference type="Proteomes" id="UP001163321">
    <property type="component" value="Chromosome 8"/>
</dbReference>
<name>A0ACC0VNZ7_9STRA</name>
<organism evidence="1 2">
    <name type="scientific">Peronosclerospora sorghi</name>
    <dbReference type="NCBI Taxonomy" id="230839"/>
    <lineage>
        <taxon>Eukaryota</taxon>
        <taxon>Sar</taxon>
        <taxon>Stramenopiles</taxon>
        <taxon>Oomycota</taxon>
        <taxon>Peronosporomycetes</taxon>
        <taxon>Peronosporales</taxon>
        <taxon>Peronosporaceae</taxon>
        <taxon>Peronosclerospora</taxon>
    </lineage>
</organism>
<comment type="caution">
    <text evidence="1">The sequence shown here is derived from an EMBL/GenBank/DDBJ whole genome shotgun (WGS) entry which is preliminary data.</text>
</comment>
<gene>
    <name evidence="1" type="ORF">PsorP6_004445</name>
</gene>
<evidence type="ECO:0000313" key="1">
    <source>
        <dbReference type="EMBL" id="KAI9908057.1"/>
    </source>
</evidence>